<dbReference type="InterPro" id="IPR023319">
    <property type="entry name" value="Tex-like_HTH_dom_sf"/>
</dbReference>
<dbReference type="InterPro" id="IPR049540">
    <property type="entry name" value="Spt6-like_S1"/>
</dbReference>
<feature type="compositionally biased region" description="Acidic residues" evidence="13">
    <location>
        <begin position="101"/>
        <end position="111"/>
    </location>
</feature>
<dbReference type="InterPro" id="IPR028088">
    <property type="entry name" value="Spt6_HTH_DNA-bd_dom"/>
</dbReference>
<dbReference type="GO" id="GO:0016973">
    <property type="term" value="P:poly(A)+ mRNA export from nucleus"/>
    <property type="evidence" value="ECO:0007669"/>
    <property type="project" value="EnsemblFungi"/>
</dbReference>
<evidence type="ECO:0000256" key="7">
    <source>
        <dbReference type="ARBA" id="ARBA00023163"/>
    </source>
</evidence>
<dbReference type="InterPro" id="IPR032706">
    <property type="entry name" value="Spt6_HHH"/>
</dbReference>
<dbReference type="FunFam" id="1.10.10.2740:FF:000002">
    <property type="entry name" value="Transcription elongation factor Spt6"/>
    <property type="match status" value="1"/>
</dbReference>
<evidence type="ECO:0000256" key="2">
    <source>
        <dbReference type="ARBA" id="ARBA00004286"/>
    </source>
</evidence>
<dbReference type="Pfam" id="PF14641">
    <property type="entry name" value="HTH_44"/>
    <property type="match status" value="1"/>
</dbReference>
<feature type="compositionally biased region" description="Acidic residues" evidence="13">
    <location>
        <begin position="9"/>
        <end position="26"/>
    </location>
</feature>
<dbReference type="InterPro" id="IPR028231">
    <property type="entry name" value="Spt6_YqgF"/>
</dbReference>
<evidence type="ECO:0000313" key="17">
    <source>
        <dbReference type="Proteomes" id="UP000095023"/>
    </source>
</evidence>
<dbReference type="InterPro" id="IPR037027">
    <property type="entry name" value="YqgF/RNaseH-like_dom_sf"/>
</dbReference>
<dbReference type="FunFam" id="3.30.505.10:FF:000056">
    <property type="entry name" value="Transcription elongation factor Spt6"/>
    <property type="match status" value="1"/>
</dbReference>
<comment type="function">
    <text evidence="10">Plays a role in maintenance of chromatin structure during RNA polymerase II transcription elongation thereby repressing transcription initiation from cryptic promoters. Mediates the reassembly of nucleosomes onto the promoters of at least a selected set of genes during repression; the nucleosome reassembly is essential for transcriptional repression.</text>
</comment>
<evidence type="ECO:0000256" key="1">
    <source>
        <dbReference type="ARBA" id="ARBA00004123"/>
    </source>
</evidence>
<dbReference type="PIRSF" id="PIRSF036947">
    <property type="entry name" value="Spt6"/>
    <property type="match status" value="1"/>
</dbReference>
<dbReference type="InterPro" id="IPR041692">
    <property type="entry name" value="HHH_9"/>
</dbReference>
<dbReference type="FunFam" id="3.30.505.10:FF:000065">
    <property type="entry name" value="Transcription elongation factor SPT6"/>
    <property type="match status" value="1"/>
</dbReference>
<dbReference type="GO" id="GO:0003677">
    <property type="term" value="F:DNA binding"/>
    <property type="evidence" value="ECO:0007669"/>
    <property type="project" value="InterPro"/>
</dbReference>
<evidence type="ECO:0000259" key="14">
    <source>
        <dbReference type="PROSITE" id="PS50001"/>
    </source>
</evidence>
<dbReference type="InterPro" id="IPR042066">
    <property type="entry name" value="Spt6_death-like"/>
</dbReference>
<feature type="region of interest" description="Disordered" evidence="13">
    <location>
        <begin position="1"/>
        <end position="157"/>
    </location>
</feature>
<dbReference type="GO" id="GO:0032968">
    <property type="term" value="P:positive regulation of transcription elongation by RNA polymerase II"/>
    <property type="evidence" value="ECO:0007669"/>
    <property type="project" value="EnsemblFungi"/>
</dbReference>
<protein>
    <recommendedName>
        <fullName evidence="4 10">Transcription elongation factor Spt6</fullName>
    </recommendedName>
</protein>
<sequence length="1370" mass="156770">MRRIREGFIVDDEDEGNDDEDDAESDTEIRRERKHRSDRSKDRSDSPSHDKLDEDDLDLLMENTGVAVDSDKPKFKRLKRGADDSSRKHRDLSEIFSDRESGDEESADEDEHAGSARRRLDEFDGFIEDDEFSGEDEDERRARLQERRRAKPKSTAASAETLELAGIDPEQLNEFYEVFGDGEEYAWALEVEEDADPLTQLGEDSEVPELKEVFEPSELKARMLTDFDNEIRIKDIPERYQVLHASYGDIQELSPEEFQQEVIFITSAMNSLYGHRLREELLVPFQQSVAKCVEFIVKNKYEVPFIWRHRKDYIVYYPPAETEVEGEATKPEELLSLDDLWHLVYLDFKFQAILEKYRTVHTLYDNLHISAPLVEDHLKSGQNASDLQDCLDYLNFYYSAEVRNYFDTEKEAVKHKRPRGRTSNYEKLRNSEVYNIVKSFGITAAQYGENLVTGTKIHTAEDPDLMPHDLCEKIKRGSEDEIVESFFTAAQLLGAARNLLAEEFAHDLRLRKYIRNDVIWRYSYIDVYVTEKGRLLITKSHPYYEFKYARNRMFSDMDQNPELFLKMLNAEKSELVQVKLVIPSYDKFIEKLANDFLLSENYSEVAEKWNEERVAVLKLALSQIVKSTSAVVKEELRAMCEQKLAAKCRSALLKKADQAPFCPRGYENGTIPRALCLTNGRGEPGKDNIHAVLMNEKGIIIETLILQDLRSPDNINSLVELVQNRKPDVIGIAALSVSGDNLFRELKKIVSMHNLKVELEDSADVDMDENNGYNDTSASQLPVIWVQDECARLYYGSERAREEYPSLSQFERYCAALCRYLQSPLKEYASFGQDLTNFSFHKDQSLLPKEILQTALESALVDVACLVGVDINEALSNSREASLLPYIGGLGPRKSSGLINALNKLGGSLGARQDLIQNEILGEVIFRNCASFIKILSLPGNTRHTEPLDATRIHPEDYELAVKMAADALELDEEDLVDIDSGGGAIAQLFREGTEKLNELMLEGYAEELKRKFGILKRNTLDMIKDELQNNYGELRRNFHILNKNEVFLMLTGEEPSNLEPGTVVSLSIRKIMNRVLIVQLACGVTGTVNAYDMTERTDIMHPSTLFHVGQSVQGKILKMNYETFKAEISLREKDVAKARKTQTFSRDPAIWAIDEEKKDNEELKQTQEAKKNVIRTINHPLFKPINGQQAEQYLARMQRGDLVIRPSSRGKDHIAITWKVADGIYQHLDILEKEKDNDFSVGGVLIVGGKKYTDLDELIFMHVKAMAKKVDEMTNHDKFQNGSKADVDKYLITFTQANPRRSAYSFCYDHKRPGYFLLCFKAGLKASLETWPVKVIPNGFQLQKNTYPDMNQLCNGFKRILTAQAEKMH</sequence>
<proteinExistence type="inferred from homology"/>
<dbReference type="InterPro" id="IPR035019">
    <property type="entry name" value="Spt6_SH2_N"/>
</dbReference>
<dbReference type="Pfam" id="PF14635">
    <property type="entry name" value="HHH_7"/>
    <property type="match status" value="1"/>
</dbReference>
<dbReference type="InterPro" id="IPR003029">
    <property type="entry name" value="S1_domain"/>
</dbReference>
<keyword evidence="12" id="KW-0175">Coiled coil</keyword>
<dbReference type="Gene3D" id="1.10.150.850">
    <property type="entry name" value="Spt6, helix-hairpin-helix domain"/>
    <property type="match status" value="1"/>
</dbReference>
<dbReference type="InterPro" id="IPR035018">
    <property type="entry name" value="Spt6_SH2_C"/>
</dbReference>
<evidence type="ECO:0000256" key="8">
    <source>
        <dbReference type="ARBA" id="ARBA00023242"/>
    </source>
</evidence>
<dbReference type="Gene3D" id="1.10.10.650">
    <property type="entry name" value="RuvA domain 2-like"/>
    <property type="match status" value="1"/>
</dbReference>
<dbReference type="CDD" id="cd09918">
    <property type="entry name" value="SH2_Nterm_SPT6_like"/>
    <property type="match status" value="1"/>
</dbReference>
<dbReference type="PROSITE" id="PS50001">
    <property type="entry name" value="SH2"/>
    <property type="match status" value="1"/>
</dbReference>
<comment type="similarity">
    <text evidence="3 10">Belongs to the SPT6 family.</text>
</comment>
<dbReference type="SMART" id="SM00316">
    <property type="entry name" value="S1"/>
    <property type="match status" value="1"/>
</dbReference>
<dbReference type="Pfam" id="PF14639">
    <property type="entry name" value="YqgF"/>
    <property type="match status" value="1"/>
</dbReference>
<evidence type="ECO:0000256" key="4">
    <source>
        <dbReference type="ARBA" id="ARBA00020248"/>
    </source>
</evidence>
<evidence type="ECO:0000313" key="16">
    <source>
        <dbReference type="EMBL" id="ODV89254.1"/>
    </source>
</evidence>
<dbReference type="SUPFAM" id="SSF50249">
    <property type="entry name" value="Nucleic acid-binding proteins"/>
    <property type="match status" value="1"/>
</dbReference>
<dbReference type="InterPro" id="IPR035420">
    <property type="entry name" value="Spt6_SH2"/>
</dbReference>
<keyword evidence="8 10" id="KW-0539">Nucleus</keyword>
<evidence type="ECO:0000259" key="15">
    <source>
        <dbReference type="PROSITE" id="PS50126"/>
    </source>
</evidence>
<dbReference type="InterPro" id="IPR055179">
    <property type="entry name" value="Tex-like_central_region"/>
</dbReference>
<dbReference type="GO" id="GO:0031491">
    <property type="term" value="F:nucleosome binding"/>
    <property type="evidence" value="ECO:0007669"/>
    <property type="project" value="EnsemblFungi"/>
</dbReference>
<dbReference type="Pfam" id="PF22706">
    <property type="entry name" value="Tex_central_region"/>
    <property type="match status" value="1"/>
</dbReference>
<dbReference type="GO" id="GO:0140673">
    <property type="term" value="P:transcription elongation-coupled chromatin remodeling"/>
    <property type="evidence" value="ECO:0007669"/>
    <property type="project" value="EnsemblFungi"/>
</dbReference>
<dbReference type="Pfam" id="PF17674">
    <property type="entry name" value="HHH_9"/>
    <property type="match status" value="1"/>
</dbReference>
<dbReference type="GO" id="GO:0000791">
    <property type="term" value="C:euchromatin"/>
    <property type="evidence" value="ECO:0007669"/>
    <property type="project" value="EnsemblFungi"/>
</dbReference>
<dbReference type="InterPro" id="IPR017072">
    <property type="entry name" value="TF_Spt6"/>
</dbReference>
<dbReference type="InterPro" id="IPR023323">
    <property type="entry name" value="Tex-like_dom_sf"/>
</dbReference>
<keyword evidence="17" id="KW-1185">Reference proteome</keyword>
<dbReference type="GO" id="GO:0033554">
    <property type="term" value="P:cellular response to stress"/>
    <property type="evidence" value="ECO:0007669"/>
    <property type="project" value="EnsemblFungi"/>
</dbReference>
<dbReference type="GO" id="GO:0000082">
    <property type="term" value="P:G1/S transition of mitotic cell cycle"/>
    <property type="evidence" value="ECO:0007669"/>
    <property type="project" value="EnsemblFungi"/>
</dbReference>
<dbReference type="GO" id="GO:0008023">
    <property type="term" value="C:transcription elongation factor complex"/>
    <property type="evidence" value="ECO:0007669"/>
    <property type="project" value="TreeGrafter"/>
</dbReference>
<dbReference type="Gene3D" id="3.30.505.10">
    <property type="entry name" value="SH2 domain"/>
    <property type="match status" value="2"/>
</dbReference>
<dbReference type="SUPFAM" id="SSF55550">
    <property type="entry name" value="SH2 domain"/>
    <property type="match status" value="1"/>
</dbReference>
<dbReference type="PANTHER" id="PTHR10145:SF6">
    <property type="entry name" value="TRANSCRIPTION ELONGATION FACTOR SPT6"/>
    <property type="match status" value="1"/>
</dbReference>
<dbReference type="Gene3D" id="2.40.50.140">
    <property type="entry name" value="Nucleic acid-binding proteins"/>
    <property type="match status" value="1"/>
</dbReference>
<dbReference type="Gene3D" id="1.10.10.2740">
    <property type="entry name" value="Spt6, Death-like domain"/>
    <property type="match status" value="1"/>
</dbReference>
<dbReference type="EMBL" id="KV453843">
    <property type="protein sequence ID" value="ODV89254.1"/>
    <property type="molecule type" value="Genomic_DNA"/>
</dbReference>
<evidence type="ECO:0000256" key="10">
    <source>
        <dbReference type="PIRNR" id="PIRNR036947"/>
    </source>
</evidence>
<keyword evidence="5" id="KW-0158">Chromosome</keyword>
<dbReference type="OrthoDB" id="995477at2759"/>
<reference evidence="17" key="1">
    <citation type="submission" date="2016-02" db="EMBL/GenBank/DDBJ databases">
        <title>Comparative genomics of biotechnologically important yeasts.</title>
        <authorList>
            <consortium name="DOE Joint Genome Institute"/>
            <person name="Riley R."/>
            <person name="Haridas S."/>
            <person name="Wolfe K.H."/>
            <person name="Lopes M.R."/>
            <person name="Hittinger C.T."/>
            <person name="Goker M."/>
            <person name="Salamov A."/>
            <person name="Wisecaver J."/>
            <person name="Long T.M."/>
            <person name="Aerts A.L."/>
            <person name="Barry K."/>
            <person name="Choi C."/>
            <person name="Clum A."/>
            <person name="Coughlan A.Y."/>
            <person name="Deshpande S."/>
            <person name="Douglass A.P."/>
            <person name="Hanson S.J."/>
            <person name="Klenk H.-P."/>
            <person name="Labutti K."/>
            <person name="Lapidus A."/>
            <person name="Lindquist E."/>
            <person name="Lipzen A."/>
            <person name="Meier-Kolthoff J.P."/>
            <person name="Ohm R.A."/>
            <person name="Otillar R.P."/>
            <person name="Pangilinan J."/>
            <person name="Peng Y."/>
            <person name="Rokas A."/>
            <person name="Rosa C.A."/>
            <person name="Scheuner C."/>
            <person name="Sibirny A.A."/>
            <person name="Slot J.C."/>
            <person name="Stielow J.B."/>
            <person name="Sun H."/>
            <person name="Kurtzman C.P."/>
            <person name="Blackwell M."/>
            <person name="Jeffries T.W."/>
            <person name="Grigoriev I.V."/>
        </authorList>
    </citation>
    <scope>NUCLEOTIDE SEQUENCE [LARGE SCALE GENOMIC DNA]</scope>
    <source>
        <strain evidence="17">NRRL Y-17796</strain>
    </source>
</reference>
<dbReference type="PANTHER" id="PTHR10145">
    <property type="entry name" value="TRANSCRIPTION ELONGATION FACTOR SPT6"/>
    <property type="match status" value="1"/>
</dbReference>
<dbReference type="InterPro" id="IPR012340">
    <property type="entry name" value="NA-bd_OB-fold"/>
</dbReference>
<dbReference type="Pfam" id="PF14633">
    <property type="entry name" value="SH2_2"/>
    <property type="match status" value="1"/>
</dbReference>
<dbReference type="Gene3D" id="1.10.3500.10">
    <property type="entry name" value="Tex N-terminal region-like"/>
    <property type="match status" value="1"/>
</dbReference>
<feature type="compositionally biased region" description="Acidic residues" evidence="13">
    <location>
        <begin position="123"/>
        <end position="138"/>
    </location>
</feature>
<feature type="compositionally biased region" description="Basic and acidic residues" evidence="13">
    <location>
        <begin position="39"/>
        <end position="52"/>
    </location>
</feature>
<keyword evidence="7 10" id="KW-0804">Transcription</keyword>
<dbReference type="SUPFAM" id="SSF47781">
    <property type="entry name" value="RuvA domain 2-like"/>
    <property type="match status" value="2"/>
</dbReference>
<dbReference type="InterPro" id="IPR010994">
    <property type="entry name" value="RuvA_2-like"/>
</dbReference>
<dbReference type="CDD" id="cd09928">
    <property type="entry name" value="SH2_Cterm_SPT6_like"/>
    <property type="match status" value="1"/>
</dbReference>
<dbReference type="GO" id="GO:0001073">
    <property type="term" value="F:transcription antitermination factor activity, DNA binding"/>
    <property type="evidence" value="ECO:0007669"/>
    <property type="project" value="EnsemblFungi"/>
</dbReference>
<evidence type="ECO:0000256" key="11">
    <source>
        <dbReference type="PROSITE-ProRule" id="PRU00191"/>
    </source>
</evidence>
<dbReference type="Gene3D" id="3.30.420.140">
    <property type="entry name" value="YqgF/RNase H-like domain"/>
    <property type="match status" value="1"/>
</dbReference>
<evidence type="ECO:0000256" key="13">
    <source>
        <dbReference type="SAM" id="MobiDB-lite"/>
    </source>
</evidence>
<dbReference type="InterPro" id="IPR028083">
    <property type="entry name" value="Spt6_acidic_N_dom"/>
</dbReference>
<dbReference type="Pfam" id="PF14632">
    <property type="entry name" value="SPT6_acidic"/>
    <property type="match status" value="1"/>
</dbReference>
<dbReference type="Pfam" id="PF21710">
    <property type="entry name" value="Spt6_S1"/>
    <property type="match status" value="1"/>
</dbReference>
<feature type="compositionally biased region" description="Basic and acidic residues" evidence="13">
    <location>
        <begin position="112"/>
        <end position="122"/>
    </location>
</feature>
<dbReference type="InterPro" id="IPR000980">
    <property type="entry name" value="SH2"/>
</dbReference>
<dbReference type="InterPro" id="IPR036860">
    <property type="entry name" value="SH2_dom_sf"/>
</dbReference>
<keyword evidence="6 11" id="KW-0727">SH2 domain</keyword>
<evidence type="ECO:0000256" key="5">
    <source>
        <dbReference type="ARBA" id="ARBA00022454"/>
    </source>
</evidence>
<evidence type="ECO:0000256" key="3">
    <source>
        <dbReference type="ARBA" id="ARBA00009253"/>
    </source>
</evidence>
<dbReference type="PROSITE" id="PS50126">
    <property type="entry name" value="S1"/>
    <property type="match status" value="1"/>
</dbReference>
<evidence type="ECO:0000256" key="12">
    <source>
        <dbReference type="SAM" id="Coils"/>
    </source>
</evidence>
<dbReference type="GO" id="GO:0006334">
    <property type="term" value="P:nucleosome assembly"/>
    <property type="evidence" value="ECO:0007669"/>
    <property type="project" value="EnsemblFungi"/>
</dbReference>
<organism evidence="16 17">
    <name type="scientific">Tortispora caseinolytica NRRL Y-17796</name>
    <dbReference type="NCBI Taxonomy" id="767744"/>
    <lineage>
        <taxon>Eukaryota</taxon>
        <taxon>Fungi</taxon>
        <taxon>Dikarya</taxon>
        <taxon>Ascomycota</taxon>
        <taxon>Saccharomycotina</taxon>
        <taxon>Trigonopsidomycetes</taxon>
        <taxon>Trigonopsidales</taxon>
        <taxon>Trigonopsidaceae</taxon>
        <taxon>Tortispora</taxon>
    </lineage>
</organism>
<dbReference type="Proteomes" id="UP000095023">
    <property type="component" value="Unassembled WGS sequence"/>
</dbReference>
<dbReference type="GO" id="GO:0005721">
    <property type="term" value="C:pericentric heterochromatin"/>
    <property type="evidence" value="ECO:0007669"/>
    <property type="project" value="EnsemblFungi"/>
</dbReference>
<evidence type="ECO:0000256" key="6">
    <source>
        <dbReference type="ARBA" id="ARBA00022999"/>
    </source>
</evidence>
<gene>
    <name evidence="16" type="ORF">CANCADRAFT_28947</name>
</gene>
<dbReference type="SUPFAM" id="SSF53098">
    <property type="entry name" value="Ribonuclease H-like"/>
    <property type="match status" value="1"/>
</dbReference>
<feature type="domain" description="SH2" evidence="14">
    <location>
        <begin position="1181"/>
        <end position="1263"/>
    </location>
</feature>
<feature type="coiled-coil region" evidence="12">
    <location>
        <begin position="1018"/>
        <end position="1045"/>
    </location>
</feature>
<dbReference type="SUPFAM" id="SSF158832">
    <property type="entry name" value="Tex N-terminal region-like"/>
    <property type="match status" value="1"/>
</dbReference>
<evidence type="ECO:0000256" key="9">
    <source>
        <dbReference type="ARBA" id="ARBA00093389"/>
    </source>
</evidence>
<dbReference type="InterPro" id="IPR012337">
    <property type="entry name" value="RNaseH-like_sf"/>
</dbReference>
<dbReference type="GO" id="GO:0000122">
    <property type="term" value="P:negative regulation of transcription by RNA polymerase II"/>
    <property type="evidence" value="ECO:0007669"/>
    <property type="project" value="EnsemblFungi"/>
</dbReference>
<feature type="domain" description="S1 motif" evidence="15">
    <location>
        <begin position="1062"/>
        <end position="1134"/>
    </location>
</feature>
<accession>A0A1E4TBX0</accession>
<feature type="compositionally biased region" description="Basic and acidic residues" evidence="13">
    <location>
        <begin position="80"/>
        <end position="100"/>
    </location>
</feature>
<comment type="function">
    <text evidence="9">Histone H3-H4 chaperone that plays a role in maintenance of chromatin structure during RNA polymerase II transcription elongation thereby repressing transcription initiation from cryptic promoters. Mediates the reassembly of nucleosomes onto the promoters of at least a selected set of genes during repression; the nucleosome reassembly is essential for transcriptional repression. Essential for viability.</text>
</comment>
<name>A0A1E4TBX0_9ASCO</name>
<dbReference type="SMART" id="SM00252">
    <property type="entry name" value="SH2"/>
    <property type="match status" value="1"/>
</dbReference>
<dbReference type="GO" id="GO:0031440">
    <property type="term" value="P:regulation of mRNA 3'-end processing"/>
    <property type="evidence" value="ECO:0007669"/>
    <property type="project" value="EnsemblFungi"/>
</dbReference>
<comment type="subcellular location">
    <subcellularLocation>
        <location evidence="2">Chromosome</location>
    </subcellularLocation>
    <subcellularLocation>
        <location evidence="1 10">Nucleus</location>
    </subcellularLocation>
</comment>
<dbReference type="GO" id="GO:0042393">
    <property type="term" value="F:histone binding"/>
    <property type="evidence" value="ECO:0007669"/>
    <property type="project" value="EnsemblFungi"/>
</dbReference>